<dbReference type="Proteomes" id="UP000309992">
    <property type="component" value="Unassembled WGS sequence"/>
</dbReference>
<keyword evidence="3" id="KW-1185">Reference proteome</keyword>
<name>A0ABY2S3R2_9PSEU</name>
<gene>
    <name evidence="2" type="ORF">FCN18_18630</name>
</gene>
<keyword evidence="1" id="KW-0472">Membrane</keyword>
<dbReference type="EMBL" id="SWMS01000009">
    <property type="protein sequence ID" value="TKG70106.1"/>
    <property type="molecule type" value="Genomic_DNA"/>
</dbReference>
<evidence type="ECO:0008006" key="4">
    <source>
        <dbReference type="Google" id="ProtNLM"/>
    </source>
</evidence>
<reference evidence="2 3" key="1">
    <citation type="journal article" date="2015" name="Antonie Van Leeuwenhoek">
        <title>Prauserella endophytica sp. nov., an endophytic actinobacterium isolated from Tamarix taklamakanensis.</title>
        <authorList>
            <person name="Liu J.M."/>
            <person name="Habden X."/>
            <person name="Guo L."/>
            <person name="Tuo L."/>
            <person name="Jiang Z.K."/>
            <person name="Liu S.W."/>
            <person name="Liu X.F."/>
            <person name="Chen L."/>
            <person name="Li R.F."/>
            <person name="Zhang Y.Q."/>
            <person name="Sun C.H."/>
        </authorList>
    </citation>
    <scope>NUCLEOTIDE SEQUENCE [LARGE SCALE GENOMIC DNA]</scope>
    <source>
        <strain evidence="2 3">CGMCC 4.7182</strain>
    </source>
</reference>
<protein>
    <recommendedName>
        <fullName evidence="4">MotA/TolQ/ExbB proton channel domain-containing protein</fullName>
    </recommendedName>
</protein>
<comment type="caution">
    <text evidence="2">The sequence shown here is derived from an EMBL/GenBank/DDBJ whole genome shotgun (WGS) entry which is preliminary data.</text>
</comment>
<accession>A0ABY2S3R2</accession>
<evidence type="ECO:0000313" key="3">
    <source>
        <dbReference type="Proteomes" id="UP000309992"/>
    </source>
</evidence>
<keyword evidence="1" id="KW-0812">Transmembrane</keyword>
<sequence length="147" mass="14803">MVFLLVLMIGGAGAGAFGLGTLARDSGLPADDSAVLIPVSVTGIAVGGLTGMAIAVGLRVLPGRIRDGKLAEMARLILVCVGTTALGAVAYLGIVGGLVHLFGLVLPEGVTEFLAVVLSIFGLPAAGPVTYHLFTLGKHRERASAQE</sequence>
<evidence type="ECO:0000313" key="2">
    <source>
        <dbReference type="EMBL" id="TKG70106.1"/>
    </source>
</evidence>
<evidence type="ECO:0000256" key="1">
    <source>
        <dbReference type="SAM" id="Phobius"/>
    </source>
</evidence>
<dbReference type="RefSeq" id="WP_112264758.1">
    <property type="nucleotide sequence ID" value="NZ_SWMS01000009.1"/>
</dbReference>
<organism evidence="2 3">
    <name type="scientific">Prauserella endophytica</name>
    <dbReference type="NCBI Taxonomy" id="1592324"/>
    <lineage>
        <taxon>Bacteria</taxon>
        <taxon>Bacillati</taxon>
        <taxon>Actinomycetota</taxon>
        <taxon>Actinomycetes</taxon>
        <taxon>Pseudonocardiales</taxon>
        <taxon>Pseudonocardiaceae</taxon>
        <taxon>Prauserella</taxon>
        <taxon>Prauserella coralliicola group</taxon>
    </lineage>
</organism>
<feature type="transmembrane region" description="Helical" evidence="1">
    <location>
        <begin position="113"/>
        <end position="134"/>
    </location>
</feature>
<feature type="transmembrane region" description="Helical" evidence="1">
    <location>
        <begin position="34"/>
        <end position="61"/>
    </location>
</feature>
<proteinExistence type="predicted"/>
<feature type="transmembrane region" description="Helical" evidence="1">
    <location>
        <begin position="73"/>
        <end position="101"/>
    </location>
</feature>
<keyword evidence="1" id="KW-1133">Transmembrane helix</keyword>